<accession>X0WQY3</accession>
<dbReference type="EMBL" id="BARS01046827">
    <property type="protein sequence ID" value="GAG33379.1"/>
    <property type="molecule type" value="Genomic_DNA"/>
</dbReference>
<feature type="non-terminal residue" evidence="2">
    <location>
        <position position="127"/>
    </location>
</feature>
<protein>
    <submittedName>
        <fullName evidence="2">Uncharacterized protein</fullName>
    </submittedName>
</protein>
<evidence type="ECO:0000256" key="1">
    <source>
        <dbReference type="SAM" id="MobiDB-lite"/>
    </source>
</evidence>
<organism evidence="2">
    <name type="scientific">marine sediment metagenome</name>
    <dbReference type="NCBI Taxonomy" id="412755"/>
    <lineage>
        <taxon>unclassified sequences</taxon>
        <taxon>metagenomes</taxon>
        <taxon>ecological metagenomes</taxon>
    </lineage>
</organism>
<gene>
    <name evidence="2" type="ORF">S01H1_70418</name>
</gene>
<dbReference type="AlphaFoldDB" id="X0WQY3"/>
<feature type="region of interest" description="Disordered" evidence="1">
    <location>
        <begin position="26"/>
        <end position="66"/>
    </location>
</feature>
<evidence type="ECO:0000313" key="2">
    <source>
        <dbReference type="EMBL" id="GAG33379.1"/>
    </source>
</evidence>
<feature type="compositionally biased region" description="Basic residues" evidence="1">
    <location>
        <begin position="33"/>
        <end position="45"/>
    </location>
</feature>
<proteinExistence type="predicted"/>
<name>X0WQY3_9ZZZZ</name>
<sequence>MWLVAAALIALAGYAVLPALAQQGESAAAVQRQQHRHAEHRRGARLGRLPGAHLFRPLPSDQGPLSADEQQQLIDFIRQHAPKMHSSLTRLQQKDPAGFERRLQKAAPLLRRLRRIFERDAQLGRNI</sequence>
<comment type="caution">
    <text evidence="2">The sequence shown here is derived from an EMBL/GenBank/DDBJ whole genome shotgun (WGS) entry which is preliminary data.</text>
</comment>
<reference evidence="2" key="1">
    <citation type="journal article" date="2014" name="Front. Microbiol.">
        <title>High frequency of phylogenetically diverse reductive dehalogenase-homologous genes in deep subseafloor sedimentary metagenomes.</title>
        <authorList>
            <person name="Kawai M."/>
            <person name="Futagami T."/>
            <person name="Toyoda A."/>
            <person name="Takaki Y."/>
            <person name="Nishi S."/>
            <person name="Hori S."/>
            <person name="Arai W."/>
            <person name="Tsubouchi T."/>
            <person name="Morono Y."/>
            <person name="Uchiyama I."/>
            <person name="Ito T."/>
            <person name="Fujiyama A."/>
            <person name="Inagaki F."/>
            <person name="Takami H."/>
        </authorList>
    </citation>
    <scope>NUCLEOTIDE SEQUENCE</scope>
    <source>
        <strain evidence="2">Expedition CK06-06</strain>
    </source>
</reference>